<evidence type="ECO:0000313" key="4">
    <source>
        <dbReference type="EMBL" id="ETL87497.1"/>
    </source>
</evidence>
<reference evidence="5" key="4">
    <citation type="submission" date="2013-11" db="EMBL/GenBank/DDBJ databases">
        <title>The Genome Sequence of Phytophthora parasitica IAC_01/95.</title>
        <authorList>
            <consortium name="The Broad Institute Genomics Platform"/>
            <person name="Russ C."/>
            <person name="Tyler B."/>
            <person name="Panabieres F."/>
            <person name="Shan W."/>
            <person name="Tripathy S."/>
            <person name="Grunwald N."/>
            <person name="Machado M."/>
            <person name="Johnson C.S."/>
            <person name="Arredondo F."/>
            <person name="Hong C."/>
            <person name="Coffey M."/>
            <person name="Young S.K."/>
            <person name="Zeng Q."/>
            <person name="Gargeya S."/>
            <person name="Fitzgerald M."/>
            <person name="Abouelleil A."/>
            <person name="Alvarado L."/>
            <person name="Chapman S.B."/>
            <person name="Gainer-Dewar J."/>
            <person name="Goldberg J."/>
            <person name="Griggs A."/>
            <person name="Gujja S."/>
            <person name="Hansen M."/>
            <person name="Howarth C."/>
            <person name="Imamovic A."/>
            <person name="Ireland A."/>
            <person name="Larimer J."/>
            <person name="McCowan C."/>
            <person name="Murphy C."/>
            <person name="Pearson M."/>
            <person name="Poon T.W."/>
            <person name="Priest M."/>
            <person name="Roberts A."/>
            <person name="Saif S."/>
            <person name="Shea T."/>
            <person name="Sykes S."/>
            <person name="Wortman J."/>
            <person name="Nusbaum C."/>
            <person name="Birren B."/>
        </authorList>
    </citation>
    <scope>NUCLEOTIDE SEQUENCE [LARGE SCALE GENOMIC DNA]</scope>
    <source>
        <strain evidence="5">IAC_01/95</strain>
    </source>
</reference>
<dbReference type="EMBL" id="KI687636">
    <property type="protein sequence ID" value="ETK80799.1"/>
    <property type="molecule type" value="Genomic_DNA"/>
</dbReference>
<accession>W2GCX4</accession>
<protein>
    <submittedName>
        <fullName evidence="2">Uncharacterized protein</fullName>
    </submittedName>
</protein>
<dbReference type="Proteomes" id="UP000053864">
    <property type="component" value="Unassembled WGS sequence"/>
</dbReference>
<dbReference type="EMBL" id="KI681068">
    <property type="protein sequence ID" value="ETL87497.1"/>
    <property type="molecule type" value="Genomic_DNA"/>
</dbReference>
<dbReference type="EMBL" id="KI674379">
    <property type="protein sequence ID" value="ETL34216.1"/>
    <property type="molecule type" value="Genomic_DNA"/>
</dbReference>
<dbReference type="OrthoDB" id="99830at2759"/>
<evidence type="ECO:0000313" key="3">
    <source>
        <dbReference type="EMBL" id="ETL34216.1"/>
    </source>
</evidence>
<dbReference type="AlphaFoldDB" id="W2GCX4"/>
<reference evidence="4" key="1">
    <citation type="submission" date="2013-11" db="EMBL/GenBank/DDBJ databases">
        <title>The Genome Sequence of Phytophthora parasitica CHvinca01.</title>
        <authorList>
            <consortium name="The Broad Institute Genomics Platform"/>
            <person name="Russ C."/>
            <person name="Tyler B."/>
            <person name="Panabieres F."/>
            <person name="Shan W."/>
            <person name="Tripathy S."/>
            <person name="Grunwald N."/>
            <person name="Machado M."/>
            <person name="Johnson C.S."/>
            <person name="Arredondo F."/>
            <person name="Hong C."/>
            <person name="Coffey M."/>
            <person name="Young S.K."/>
            <person name="Zeng Q."/>
            <person name="Gargeya S."/>
            <person name="Fitzgerald M."/>
            <person name="Abouelleil A."/>
            <person name="Alvarado L."/>
            <person name="Chapman S.B."/>
            <person name="Gainer-Dewar J."/>
            <person name="Goldberg J."/>
            <person name="Griggs A."/>
            <person name="Gujja S."/>
            <person name="Hansen M."/>
            <person name="Howarth C."/>
            <person name="Imamovic A."/>
            <person name="Ireland A."/>
            <person name="Larimer J."/>
            <person name="McCowan C."/>
            <person name="Murphy C."/>
            <person name="Pearson M."/>
            <person name="Poon T.W."/>
            <person name="Priest M."/>
            <person name="Roberts A."/>
            <person name="Saif S."/>
            <person name="Shea T."/>
            <person name="Sykes S."/>
            <person name="Wortman J."/>
            <person name="Nusbaum C."/>
            <person name="Birren B."/>
        </authorList>
    </citation>
    <scope>NUCLEOTIDE SEQUENCE [LARGE SCALE GENOMIC DNA]</scope>
    <source>
        <strain evidence="4">CHvinca01</strain>
    </source>
</reference>
<dbReference type="Proteomes" id="UP000054423">
    <property type="component" value="Unassembled WGS sequence"/>
</dbReference>
<dbReference type="EMBL" id="KI694308">
    <property type="protein sequence ID" value="ETM40721.1"/>
    <property type="molecule type" value="Genomic_DNA"/>
</dbReference>
<feature type="coiled-coil region" evidence="1">
    <location>
        <begin position="67"/>
        <end position="94"/>
    </location>
</feature>
<organism evidence="2">
    <name type="scientific">Phytophthora nicotianae</name>
    <name type="common">Potato buckeye rot agent</name>
    <name type="synonym">Phytophthora parasitica</name>
    <dbReference type="NCBI Taxonomy" id="4792"/>
    <lineage>
        <taxon>Eukaryota</taxon>
        <taxon>Sar</taxon>
        <taxon>Stramenopiles</taxon>
        <taxon>Oomycota</taxon>
        <taxon>Peronosporomycetes</taxon>
        <taxon>Peronosporales</taxon>
        <taxon>Peronosporaceae</taxon>
        <taxon>Phytophthora</taxon>
    </lineage>
</organism>
<reference evidence="2" key="2">
    <citation type="submission" date="2013-11" db="EMBL/GenBank/DDBJ databases">
        <title>The Genome Sequence of Phytophthora parasitica CJ02B3.</title>
        <authorList>
            <consortium name="The Broad Institute Genomics Platform"/>
            <person name="Russ C."/>
            <person name="Tyler B."/>
            <person name="Panabieres F."/>
            <person name="Shan W."/>
            <person name="Tripathy S."/>
            <person name="Grunwald N."/>
            <person name="Machado M."/>
            <person name="Johnson C.S."/>
            <person name="Arredondo F."/>
            <person name="Hong C."/>
            <person name="Coffey M."/>
            <person name="Young S.K."/>
            <person name="Zeng Q."/>
            <person name="Gargeya S."/>
            <person name="Fitzgerald M."/>
            <person name="Abouelleil A."/>
            <person name="Alvarado L."/>
            <person name="Chapman S.B."/>
            <person name="Gainer-Dewar J."/>
            <person name="Goldberg J."/>
            <person name="Griggs A."/>
            <person name="Gujja S."/>
            <person name="Hansen M."/>
            <person name="Howarth C."/>
            <person name="Imamovic A."/>
            <person name="Ireland A."/>
            <person name="Larimer J."/>
            <person name="McCowan C."/>
            <person name="Murphy C."/>
            <person name="Pearson M."/>
            <person name="Poon T.W."/>
            <person name="Priest M."/>
            <person name="Roberts A."/>
            <person name="Saif S."/>
            <person name="Shea T."/>
            <person name="Sykes S."/>
            <person name="Wortman J."/>
            <person name="Nusbaum C."/>
            <person name="Birren B."/>
        </authorList>
    </citation>
    <scope>NUCLEOTIDE SEQUENCE [LARGE SCALE GENOMIC DNA]</scope>
    <source>
        <strain evidence="2">CJ02B3</strain>
    </source>
</reference>
<sequence length="170" mass="19572">MTSEIDDFSVVKSSVLAFLTEYEIANRAYVIPAITTDAPSPPSNSLSSEQLEVRKKRTWRQRQQQEVYHARQIIKRLSARLQELKNKVKVSAKTNRLKGKRQSIKTSGVQMWKRIAERQFLLRQTSEVENIKLRKAVRSQIRQATSFQRALRKRLPEGAVASLANLIKPV</sequence>
<dbReference type="Proteomes" id="UP000053236">
    <property type="component" value="Unassembled WGS sequence"/>
</dbReference>
<reference evidence="3" key="3">
    <citation type="submission" date="2013-11" db="EMBL/GenBank/DDBJ databases">
        <title>The Genome Sequence of Phytophthora parasitica CJ05E6.</title>
        <authorList>
            <consortium name="The Broad Institute Genomics Platform"/>
            <person name="Russ C."/>
            <person name="Tyler B."/>
            <person name="Panabieres F."/>
            <person name="Shan W."/>
            <person name="Tripathy S."/>
            <person name="Grunwald N."/>
            <person name="Machado M."/>
            <person name="Johnson C.S."/>
            <person name="Arredondo F."/>
            <person name="Hong C."/>
            <person name="Coffey M."/>
            <person name="Young S.K."/>
            <person name="Zeng Q."/>
            <person name="Gargeya S."/>
            <person name="Fitzgerald M."/>
            <person name="Abouelleil A."/>
            <person name="Alvarado L."/>
            <person name="Chapman S.B."/>
            <person name="Gainer-Dewar J."/>
            <person name="Goldberg J."/>
            <person name="Griggs A."/>
            <person name="Gujja S."/>
            <person name="Hansen M."/>
            <person name="Howarth C."/>
            <person name="Imamovic A."/>
            <person name="Ireland A."/>
            <person name="Larimer J."/>
            <person name="McCowan C."/>
            <person name="Murphy C."/>
            <person name="Pearson M."/>
            <person name="Poon T.W."/>
            <person name="Priest M."/>
            <person name="Roberts A."/>
            <person name="Saif S."/>
            <person name="Shea T."/>
            <person name="Sykes S."/>
            <person name="Wortman J."/>
            <person name="Nusbaum C."/>
            <person name="Birren B."/>
        </authorList>
    </citation>
    <scope>NUCLEOTIDE SEQUENCE [LARGE SCALE GENOMIC DNA]</scope>
    <source>
        <strain evidence="3">CJ05E6</strain>
    </source>
</reference>
<proteinExistence type="predicted"/>
<evidence type="ECO:0000313" key="2">
    <source>
        <dbReference type="EMBL" id="ETK80799.1"/>
    </source>
</evidence>
<evidence type="ECO:0000313" key="5">
    <source>
        <dbReference type="EMBL" id="ETM40721.1"/>
    </source>
</evidence>
<dbReference type="VEuPathDB" id="FungiDB:PPTG_23512"/>
<keyword evidence="1" id="KW-0175">Coiled coil</keyword>
<dbReference type="Proteomes" id="UP000054532">
    <property type="component" value="Unassembled WGS sequence"/>
</dbReference>
<evidence type="ECO:0000256" key="1">
    <source>
        <dbReference type="SAM" id="Coils"/>
    </source>
</evidence>
<gene>
    <name evidence="5" type="ORF">L914_13419</name>
    <name evidence="2" type="ORF">L915_13621</name>
    <name evidence="3" type="ORF">L916_13519</name>
    <name evidence="4" type="ORF">L917_13330</name>
</gene>
<name>W2GCX4_PHYNI</name>